<evidence type="ECO:0000256" key="1">
    <source>
        <dbReference type="SAM" id="MobiDB-lite"/>
    </source>
</evidence>
<protein>
    <recommendedName>
        <fullName evidence="6">Fungal lipase-like domain-containing protein</fullName>
    </recommendedName>
</protein>
<dbReference type="InterPro" id="IPR029058">
    <property type="entry name" value="AB_hydrolase_fold"/>
</dbReference>
<evidence type="ECO:0000313" key="5">
    <source>
        <dbReference type="Proteomes" id="UP000026962"/>
    </source>
</evidence>
<dbReference type="InterPro" id="IPR002921">
    <property type="entry name" value="Fungal_lipase-type"/>
</dbReference>
<dbReference type="AlphaFoldDB" id="A0A0E0K5Y8"/>
<proteinExistence type="predicted"/>
<dbReference type="Gene3D" id="3.40.50.1820">
    <property type="entry name" value="alpha/beta hydrolase"/>
    <property type="match status" value="1"/>
</dbReference>
<feature type="domain" description="Fungal lipase-type" evidence="2">
    <location>
        <begin position="189"/>
        <end position="326"/>
    </location>
</feature>
<dbReference type="HOGENOM" id="CLU_020385_2_0_1"/>
<dbReference type="Gramene" id="OPUNC02G32130.1">
    <property type="protein sequence ID" value="OPUNC02G32130.1"/>
    <property type="gene ID" value="OPUNC02G32130"/>
</dbReference>
<dbReference type="Pfam" id="PF01764">
    <property type="entry name" value="Lipase_3"/>
    <property type="match status" value="1"/>
</dbReference>
<dbReference type="Pfam" id="PF03893">
    <property type="entry name" value="Lipase3_N"/>
    <property type="match status" value="1"/>
</dbReference>
<dbReference type="InterPro" id="IPR005592">
    <property type="entry name" value="Mono/diacylglycerol_lipase_N"/>
</dbReference>
<evidence type="ECO:0000259" key="2">
    <source>
        <dbReference type="Pfam" id="PF01764"/>
    </source>
</evidence>
<dbReference type="Proteomes" id="UP000026962">
    <property type="component" value="Chromosome 2"/>
</dbReference>
<dbReference type="GO" id="GO:0016042">
    <property type="term" value="P:lipid catabolic process"/>
    <property type="evidence" value="ECO:0007669"/>
    <property type="project" value="InterPro"/>
</dbReference>
<dbReference type="STRING" id="4537.A0A0E0K5Y8"/>
<name>A0A0E0K5Y8_ORYPU</name>
<feature type="domain" description="Mono-/di-acylglycerol lipase N-terminal" evidence="3">
    <location>
        <begin position="55"/>
        <end position="133"/>
    </location>
</feature>
<dbReference type="PANTHER" id="PTHR46023:SF5">
    <property type="entry name" value="OS02G0780700 PROTEIN"/>
    <property type="match status" value="1"/>
</dbReference>
<dbReference type="EnsemblPlants" id="OPUNC02G32130.1">
    <property type="protein sequence ID" value="OPUNC02G32130.1"/>
    <property type="gene ID" value="OPUNC02G32130"/>
</dbReference>
<dbReference type="CDD" id="cd00519">
    <property type="entry name" value="Lipase_3"/>
    <property type="match status" value="1"/>
</dbReference>
<sequence>MATATMATAAGAAALLYYTLNRRLQVEKLNQEGDCGNGRDAATRGALNTTSRSRVSRRDVRAPATWLETISTLSETLRFTYSETLGKWPIGDLAFGISFLLKRQGNVPVASIYAGDDSVELKGAPVIADLKHLLNLLTLCWHFSKKPFPLFLEATGYSSEDVLMQEPKAGILKPAFTIILDRDKQCILLLIRGTHSIRDTLTAATGAVVPFHHTIVQEGGVSDLVLGYAHFGMVAAARWIAKLAAPCLAQALHTHPDYKVKIVGHSLGGGTAALLTYVLREQQEFASTTCVSFAPAACMTWDLAESGVHFITTVINGADLVPTFSAASVDDLRSEVVMRRARSVAQAAWTRPALQLSSWTCIGPRRRTNTVSTSTVTSEEIRKTTNDGSESTSLLTETTEIVKTETMQFASSEEVQSSSGVSDAVGMMDEKVDSDGEDIIDHHVDEDRMTDVELWQQLENELYRRREDDEIVEEDMTESAITEEVGGTAEDVLSETNDKEVHRFYPPGKIMHILTSTIEETVSAEESSVPHEDDTTGDSDTRIGIFLTPRSLYGKLRLSKMMINDHYMPIYRRNIEQLIAELEKDSSFPVSDCLDNEVP</sequence>
<accession>A0A0E0K5Y8</accession>
<dbReference type="SUPFAM" id="SSF53474">
    <property type="entry name" value="alpha/beta-Hydrolases"/>
    <property type="match status" value="1"/>
</dbReference>
<feature type="region of interest" description="Disordered" evidence="1">
    <location>
        <begin position="33"/>
        <end position="54"/>
    </location>
</feature>
<organism evidence="4">
    <name type="scientific">Oryza punctata</name>
    <name type="common">Red rice</name>
    <dbReference type="NCBI Taxonomy" id="4537"/>
    <lineage>
        <taxon>Eukaryota</taxon>
        <taxon>Viridiplantae</taxon>
        <taxon>Streptophyta</taxon>
        <taxon>Embryophyta</taxon>
        <taxon>Tracheophyta</taxon>
        <taxon>Spermatophyta</taxon>
        <taxon>Magnoliopsida</taxon>
        <taxon>Liliopsida</taxon>
        <taxon>Poales</taxon>
        <taxon>Poaceae</taxon>
        <taxon>BOP clade</taxon>
        <taxon>Oryzoideae</taxon>
        <taxon>Oryzeae</taxon>
        <taxon>Oryzinae</taxon>
        <taxon>Oryza</taxon>
    </lineage>
</organism>
<dbReference type="OMA" id="RAGECCE"/>
<evidence type="ECO:0000313" key="4">
    <source>
        <dbReference type="EnsemblPlants" id="OPUNC02G32130.1"/>
    </source>
</evidence>
<dbReference type="PANTHER" id="PTHR46023">
    <property type="entry name" value="LIPASE CLASS 3 PROTEIN-LIKE"/>
    <property type="match status" value="1"/>
</dbReference>
<evidence type="ECO:0000259" key="3">
    <source>
        <dbReference type="Pfam" id="PF03893"/>
    </source>
</evidence>
<dbReference type="eggNOG" id="KOG2088">
    <property type="taxonomic scope" value="Eukaryota"/>
</dbReference>
<feature type="region of interest" description="Disordered" evidence="1">
    <location>
        <begin position="521"/>
        <end position="541"/>
    </location>
</feature>
<keyword evidence="5" id="KW-1185">Reference proteome</keyword>
<reference evidence="4" key="2">
    <citation type="submission" date="2018-05" db="EMBL/GenBank/DDBJ databases">
        <title>OpunRS2 (Oryza punctata Reference Sequence Version 2).</title>
        <authorList>
            <person name="Zhang J."/>
            <person name="Kudrna D."/>
            <person name="Lee S."/>
            <person name="Talag J."/>
            <person name="Welchert J."/>
            <person name="Wing R.A."/>
        </authorList>
    </citation>
    <scope>NUCLEOTIDE SEQUENCE [LARGE SCALE GENOMIC DNA]</scope>
</reference>
<feature type="region of interest" description="Disordered" evidence="1">
    <location>
        <begin position="370"/>
        <end position="394"/>
    </location>
</feature>
<reference evidence="4" key="1">
    <citation type="submission" date="2015-04" db="UniProtKB">
        <authorList>
            <consortium name="EnsemblPlants"/>
        </authorList>
    </citation>
    <scope>IDENTIFICATION</scope>
</reference>
<evidence type="ECO:0008006" key="6">
    <source>
        <dbReference type="Google" id="ProtNLM"/>
    </source>
</evidence>